<organism evidence="2 3">
    <name type="scientific">Leptospirillum ferrodiazotrophum</name>
    <dbReference type="NCBI Taxonomy" id="412449"/>
    <lineage>
        <taxon>Bacteria</taxon>
        <taxon>Pseudomonadati</taxon>
        <taxon>Nitrospirota</taxon>
        <taxon>Nitrospiria</taxon>
        <taxon>Nitrospirales</taxon>
        <taxon>Nitrospiraceae</taxon>
        <taxon>Leptospirillum</taxon>
    </lineage>
</organism>
<dbReference type="EMBL" id="GG693873">
    <property type="protein sequence ID" value="EES52653.1"/>
    <property type="molecule type" value="Genomic_DNA"/>
</dbReference>
<dbReference type="AlphaFoldDB" id="C6HXA1"/>
<sequence length="96" mass="10277">MFGIGLPDLLFIALLFLLLVKPADWPVVAKRVARAAVALRRMFLPVLEELRGVRETLMTDAALSVGGTPSPPPTGWDPLPQSHQKGGEPPLPAAES</sequence>
<gene>
    <name evidence="2" type="ORF">UBAL3_92050024</name>
</gene>
<evidence type="ECO:0000313" key="3">
    <source>
        <dbReference type="Proteomes" id="UP000009374"/>
    </source>
</evidence>
<accession>C6HXA1</accession>
<name>C6HXA1_9BACT</name>
<dbReference type="Proteomes" id="UP000009374">
    <property type="component" value="Unassembled WGS sequence"/>
</dbReference>
<evidence type="ECO:0000313" key="2">
    <source>
        <dbReference type="EMBL" id="EES52653.1"/>
    </source>
</evidence>
<evidence type="ECO:0000256" key="1">
    <source>
        <dbReference type="SAM" id="MobiDB-lite"/>
    </source>
</evidence>
<keyword evidence="3" id="KW-1185">Reference proteome</keyword>
<reference evidence="2 3" key="1">
    <citation type="journal article" date="2009" name="Appl. Environ. Microbiol.">
        <title>Community genomic and proteomic analyses of chemoautotrophic iron-oxidizing "Leptospirillum rubarum" (Group II) and "Leptospirillum ferrodiazotrophum" (Group III) bacteria in acid mine drainage biofilms.</title>
        <authorList>
            <person name="Goltsman D.S."/>
            <person name="Denef V.J."/>
            <person name="Singer S.W."/>
            <person name="VerBerkmoes N.C."/>
            <person name="Lefsrud M."/>
            <person name="Mueller R.S."/>
            <person name="Dick G.J."/>
            <person name="Sun C.L."/>
            <person name="Wheeler K.E."/>
            <person name="Zemla A."/>
            <person name="Baker B.J."/>
            <person name="Hauser L."/>
            <person name="Land M."/>
            <person name="Shah M.B."/>
            <person name="Thelen M.P."/>
            <person name="Hettich R.L."/>
            <person name="Banfield J.F."/>
        </authorList>
    </citation>
    <scope>NUCLEOTIDE SEQUENCE [LARGE SCALE GENOMIC DNA]</scope>
</reference>
<proteinExistence type="predicted"/>
<protein>
    <submittedName>
        <fullName evidence="2">Uncharacterized protein</fullName>
    </submittedName>
</protein>
<feature type="region of interest" description="Disordered" evidence="1">
    <location>
        <begin position="61"/>
        <end position="96"/>
    </location>
</feature>